<accession>A0ABX2ISZ7</accession>
<dbReference type="EMBL" id="JABUFE010000009">
    <property type="protein sequence ID" value="NSX56037.1"/>
    <property type="molecule type" value="Genomic_DNA"/>
</dbReference>
<protein>
    <submittedName>
        <fullName evidence="1">Uncharacterized protein</fullName>
    </submittedName>
</protein>
<evidence type="ECO:0000313" key="2">
    <source>
        <dbReference type="Proteomes" id="UP000777935"/>
    </source>
</evidence>
<reference evidence="1 2" key="1">
    <citation type="submission" date="2020-06" db="EMBL/GenBank/DDBJ databases">
        <title>Sulfitobacter algicola sp. nov., isolated from green algae.</title>
        <authorList>
            <person name="Wang C."/>
        </authorList>
    </citation>
    <scope>NUCLEOTIDE SEQUENCE [LARGE SCALE GENOMIC DNA]</scope>
    <source>
        <strain evidence="1 2">1151</strain>
    </source>
</reference>
<organism evidence="1 2">
    <name type="scientific">Parasulfitobacter algicola</name>
    <dbReference type="NCBI Taxonomy" id="2614809"/>
    <lineage>
        <taxon>Bacteria</taxon>
        <taxon>Pseudomonadati</taxon>
        <taxon>Pseudomonadota</taxon>
        <taxon>Alphaproteobacteria</taxon>
        <taxon>Rhodobacterales</taxon>
        <taxon>Roseobacteraceae</taxon>
        <taxon>Parasulfitobacter</taxon>
    </lineage>
</organism>
<dbReference type="RefSeq" id="WP_174139185.1">
    <property type="nucleotide sequence ID" value="NZ_JABUFE010000009.1"/>
</dbReference>
<evidence type="ECO:0000313" key="1">
    <source>
        <dbReference type="EMBL" id="NSX56037.1"/>
    </source>
</evidence>
<comment type="caution">
    <text evidence="1">The sequence shown here is derived from an EMBL/GenBank/DDBJ whole genome shotgun (WGS) entry which is preliminary data.</text>
</comment>
<proteinExistence type="predicted"/>
<keyword evidence="2" id="KW-1185">Reference proteome</keyword>
<name>A0ABX2ISZ7_9RHOB</name>
<dbReference type="Proteomes" id="UP000777935">
    <property type="component" value="Unassembled WGS sequence"/>
</dbReference>
<sequence length="199" mass="22689">MSDYYQFHLRFDVRSDAPTTLHKALVLRSEGGFPKREDVSDLPGTVQDYLCNGGVPGDGIYLYEHHGPKMKYRDGAMREVPLEPQEASHSLRMAQTFHDDEYWNGGMYYVHWLYQFAANDGPIGTMQQINGNEPPAILTKASDRIIETRMAYNPARFWPMDGQAEPDPEQPMLIERQNSFSLSEMMENIAAFADGPCFD</sequence>
<gene>
    <name evidence="1" type="ORF">HRQ87_14635</name>
</gene>